<dbReference type="InterPro" id="IPR035996">
    <property type="entry name" value="4pyrrol_Methylase_sf"/>
</dbReference>
<dbReference type="SUPFAM" id="SSF53790">
    <property type="entry name" value="Tetrapyrrole methylase"/>
    <property type="match status" value="1"/>
</dbReference>
<dbReference type="GO" id="GO:0004851">
    <property type="term" value="F:uroporphyrin-III C-methyltransferase activity"/>
    <property type="evidence" value="ECO:0007669"/>
    <property type="project" value="UniProtKB-EC"/>
</dbReference>
<reference evidence="9 10" key="1">
    <citation type="submission" date="2007-01" db="EMBL/GenBank/DDBJ databases">
        <authorList>
            <person name="DeShazer D."/>
            <person name="Woods D.E."/>
            <person name="Nierman W.C."/>
        </authorList>
    </citation>
    <scope>NUCLEOTIDE SEQUENCE [LARGE SCALE GENOMIC DNA]</scope>
    <source>
        <strain evidence="9 10">NCTC 10229</strain>
    </source>
</reference>
<comment type="pathway">
    <text evidence="7">Porphyrin-containing compound metabolism; siroheme biosynthesis; precorrin-2 from uroporphyrinogen III: step 1/1.</text>
</comment>
<dbReference type="NCBIfam" id="NF004790">
    <property type="entry name" value="PRK06136.1"/>
    <property type="match status" value="1"/>
</dbReference>
<dbReference type="Gene3D" id="3.40.1010.10">
    <property type="entry name" value="Cobalt-precorrin-4 Transmethylase, Domain 1"/>
    <property type="match status" value="1"/>
</dbReference>
<evidence type="ECO:0000256" key="5">
    <source>
        <dbReference type="ARBA" id="ARBA00022691"/>
    </source>
</evidence>
<dbReference type="InterPro" id="IPR003043">
    <property type="entry name" value="Uropor_MeTrfase_CS"/>
</dbReference>
<keyword evidence="6" id="KW-0627">Porphyrin biosynthesis</keyword>
<name>A2RWT9_BURM9</name>
<dbReference type="EC" id="2.1.1.107" evidence="2"/>
<dbReference type="AlphaFoldDB" id="A2RWT9"/>
<dbReference type="FunFam" id="3.40.1010.10:FF:000001">
    <property type="entry name" value="Siroheme synthase"/>
    <property type="match status" value="1"/>
</dbReference>
<dbReference type="Proteomes" id="UP000002283">
    <property type="component" value="Chromosome II"/>
</dbReference>
<dbReference type="KEGG" id="bml:BMA10229_0334"/>
<dbReference type="PANTHER" id="PTHR45790">
    <property type="entry name" value="SIROHEME SYNTHASE-RELATED"/>
    <property type="match status" value="1"/>
</dbReference>
<dbReference type="InterPro" id="IPR000878">
    <property type="entry name" value="4pyrrol_Mease"/>
</dbReference>
<dbReference type="GO" id="GO:0032259">
    <property type="term" value="P:methylation"/>
    <property type="evidence" value="ECO:0007669"/>
    <property type="project" value="UniProtKB-KW"/>
</dbReference>
<comment type="similarity">
    <text evidence="1">Belongs to the precorrin methyltransferase family.</text>
</comment>
<evidence type="ECO:0000256" key="3">
    <source>
        <dbReference type="ARBA" id="ARBA00022603"/>
    </source>
</evidence>
<evidence type="ECO:0000256" key="7">
    <source>
        <dbReference type="ARBA" id="ARBA00025705"/>
    </source>
</evidence>
<gene>
    <name evidence="9" type="primary">cobA-2</name>
    <name evidence="9" type="ordered locus">BMA10229_0334</name>
</gene>
<feature type="domain" description="Tetrapyrrole methylase" evidence="8">
    <location>
        <begin position="72"/>
        <end position="279"/>
    </location>
</feature>
<dbReference type="InterPro" id="IPR006366">
    <property type="entry name" value="CobA/CysG_C"/>
</dbReference>
<dbReference type="PROSITE" id="PS00839">
    <property type="entry name" value="SUMT_1"/>
    <property type="match status" value="1"/>
</dbReference>
<dbReference type="Pfam" id="PF00590">
    <property type="entry name" value="TP_methylase"/>
    <property type="match status" value="1"/>
</dbReference>
<dbReference type="InterPro" id="IPR050161">
    <property type="entry name" value="Siro_Cobalamin_biosynth"/>
</dbReference>
<dbReference type="Gene3D" id="3.30.950.10">
    <property type="entry name" value="Methyltransferase, Cobalt-precorrin-4 Transmethylase, Domain 2"/>
    <property type="match status" value="1"/>
</dbReference>
<dbReference type="HOGENOM" id="CLU_011276_7_0_4"/>
<protein>
    <recommendedName>
        <fullName evidence="2">uroporphyrinogen-III C-methyltransferase</fullName>
        <ecNumber evidence="2">2.1.1.107</ecNumber>
    </recommendedName>
</protein>
<organism evidence="9 10">
    <name type="scientific">Burkholderia mallei (strain NCTC 10229)</name>
    <dbReference type="NCBI Taxonomy" id="412022"/>
    <lineage>
        <taxon>Bacteria</taxon>
        <taxon>Pseudomonadati</taxon>
        <taxon>Pseudomonadota</taxon>
        <taxon>Betaproteobacteria</taxon>
        <taxon>Burkholderiales</taxon>
        <taxon>Burkholderiaceae</taxon>
        <taxon>Burkholderia</taxon>
        <taxon>pseudomallei group</taxon>
    </lineage>
</organism>
<dbReference type="EMBL" id="CP000545">
    <property type="protein sequence ID" value="ABM99282.1"/>
    <property type="molecule type" value="Genomic_DNA"/>
</dbReference>
<sequence>MCSVIGNGAGAASQDSFRAVRRRAAPLDNGVPRVRPPRRPGAPDAVLFWRGAFAANAPHARHGNTKMNTMGKVTLLGAGPGDLDLLTMKAAKALAAADVLLLDDLVDPGIVALAPRARVIRVGKRGGCRSTPQAFIERLMCRYALRGAHVVRVKGGDVLLFGRAGEELAALRAARVPVEIVNGISSGFAAAASLGVSLTHRDHCQGVTFVTAHLQDHGEPDWASLAATGTTLAIYMGMSRIERIAAGLLSTLDDKTPAAVVQWAGAPAERRWTGTLGHLASGAAEAGLGSPAVIFVGRAIGEALAIGDAHAAPHANAHALADDAHAALHAAERRRISHAA</sequence>
<dbReference type="GO" id="GO:0019354">
    <property type="term" value="P:siroheme biosynthetic process"/>
    <property type="evidence" value="ECO:0007669"/>
    <property type="project" value="UniProtKB-UniPathway"/>
</dbReference>
<keyword evidence="3 9" id="KW-0489">Methyltransferase</keyword>
<proteinExistence type="inferred from homology"/>
<evidence type="ECO:0000313" key="9">
    <source>
        <dbReference type="EMBL" id="ABM99282.1"/>
    </source>
</evidence>
<dbReference type="InterPro" id="IPR014776">
    <property type="entry name" value="4pyrrole_Mease_sub2"/>
</dbReference>
<dbReference type="CDD" id="cd11642">
    <property type="entry name" value="SUMT"/>
    <property type="match status" value="1"/>
</dbReference>
<dbReference type="InterPro" id="IPR014777">
    <property type="entry name" value="4pyrrole_Mease_sub1"/>
</dbReference>
<evidence type="ECO:0000313" key="10">
    <source>
        <dbReference type="Proteomes" id="UP000002283"/>
    </source>
</evidence>
<accession>A2RWT9</accession>
<dbReference type="PANTHER" id="PTHR45790:SF3">
    <property type="entry name" value="S-ADENOSYL-L-METHIONINE-DEPENDENT UROPORPHYRINOGEN III METHYLTRANSFERASE, CHLOROPLASTIC"/>
    <property type="match status" value="1"/>
</dbReference>
<evidence type="ECO:0000259" key="8">
    <source>
        <dbReference type="Pfam" id="PF00590"/>
    </source>
</evidence>
<evidence type="ECO:0000256" key="4">
    <source>
        <dbReference type="ARBA" id="ARBA00022679"/>
    </source>
</evidence>
<keyword evidence="4 9" id="KW-0808">Transferase</keyword>
<keyword evidence="5" id="KW-0949">S-adenosyl-L-methionine</keyword>
<evidence type="ECO:0000256" key="6">
    <source>
        <dbReference type="ARBA" id="ARBA00023244"/>
    </source>
</evidence>
<evidence type="ECO:0000256" key="1">
    <source>
        <dbReference type="ARBA" id="ARBA00005879"/>
    </source>
</evidence>
<dbReference type="UniPathway" id="UPA00262">
    <property type="reaction ID" value="UER00211"/>
</dbReference>
<dbReference type="NCBIfam" id="TIGR01469">
    <property type="entry name" value="cobA_cysG_Cterm"/>
    <property type="match status" value="1"/>
</dbReference>
<evidence type="ECO:0000256" key="2">
    <source>
        <dbReference type="ARBA" id="ARBA00012162"/>
    </source>
</evidence>